<feature type="domain" description="UPF0033" evidence="2">
    <location>
        <begin position="10"/>
        <end position="34"/>
    </location>
</feature>
<dbReference type="SUPFAM" id="SSF64307">
    <property type="entry name" value="SirA-like"/>
    <property type="match status" value="1"/>
</dbReference>
<evidence type="ECO:0000313" key="4">
    <source>
        <dbReference type="Proteomes" id="UP000538292"/>
    </source>
</evidence>
<dbReference type="Pfam" id="PF01206">
    <property type="entry name" value="TusA"/>
    <property type="match status" value="1"/>
</dbReference>
<dbReference type="GO" id="GO:0016740">
    <property type="term" value="F:transferase activity"/>
    <property type="evidence" value="ECO:0007669"/>
    <property type="project" value="UniProtKB-KW"/>
</dbReference>
<keyword evidence="4" id="KW-1185">Reference proteome</keyword>
<dbReference type="AlphaFoldDB" id="A0A7W1XUB4"/>
<evidence type="ECO:0000259" key="2">
    <source>
        <dbReference type="PROSITE" id="PS01148"/>
    </source>
</evidence>
<name>A0A7W1XUB4_9BACL</name>
<dbReference type="CDD" id="cd00291">
    <property type="entry name" value="SirA_YedF_YeeD"/>
    <property type="match status" value="1"/>
</dbReference>
<dbReference type="Proteomes" id="UP000538292">
    <property type="component" value="Unassembled WGS sequence"/>
</dbReference>
<proteinExistence type="inferred from homology"/>
<dbReference type="Gene3D" id="3.30.110.40">
    <property type="entry name" value="TusA-like domain"/>
    <property type="match status" value="1"/>
</dbReference>
<keyword evidence="3" id="KW-0808">Transferase</keyword>
<protein>
    <submittedName>
        <fullName evidence="3">Sulfurtransferase TusA family protein</fullName>
    </submittedName>
</protein>
<comment type="caution">
    <text evidence="3">The sequence shown here is derived from an EMBL/GenBank/DDBJ whole genome shotgun (WGS) entry which is preliminary data.</text>
</comment>
<sequence length="79" mass="8986">MSEPTVTESVDARGSYCPGPLMELVKTIKSAQVGDVIEILSNDEGSAKDIPVWVKKMKHELVYRKKVNDYWKIAIRKKH</sequence>
<dbReference type="PROSITE" id="PS01148">
    <property type="entry name" value="UPF0033"/>
    <property type="match status" value="1"/>
</dbReference>
<evidence type="ECO:0000313" key="3">
    <source>
        <dbReference type="EMBL" id="MBA4603360.1"/>
    </source>
</evidence>
<gene>
    <name evidence="3" type="ORF">H2C83_13720</name>
</gene>
<dbReference type="PANTHER" id="PTHR33279">
    <property type="entry name" value="SULFUR CARRIER PROTEIN YEDF-RELATED"/>
    <property type="match status" value="1"/>
</dbReference>
<dbReference type="EMBL" id="JACEOL010000048">
    <property type="protein sequence ID" value="MBA4603360.1"/>
    <property type="molecule type" value="Genomic_DNA"/>
</dbReference>
<comment type="similarity">
    <text evidence="1">Belongs to the sulfur carrier protein TusA family.</text>
</comment>
<dbReference type="InterPro" id="IPR001455">
    <property type="entry name" value="TusA-like"/>
</dbReference>
<organism evidence="3 4">
    <name type="scientific">Thermoactinomyces mirandus</name>
    <dbReference type="NCBI Taxonomy" id="2756294"/>
    <lineage>
        <taxon>Bacteria</taxon>
        <taxon>Bacillati</taxon>
        <taxon>Bacillota</taxon>
        <taxon>Bacilli</taxon>
        <taxon>Bacillales</taxon>
        <taxon>Thermoactinomycetaceae</taxon>
        <taxon>Thermoactinomyces</taxon>
    </lineage>
</organism>
<evidence type="ECO:0000256" key="1">
    <source>
        <dbReference type="ARBA" id="ARBA00008984"/>
    </source>
</evidence>
<reference evidence="3 4" key="1">
    <citation type="submission" date="2020-07" db="EMBL/GenBank/DDBJ databases">
        <title>Thermoactinomyces phylogeny.</title>
        <authorList>
            <person name="Dunlap C."/>
        </authorList>
    </citation>
    <scope>NUCLEOTIDE SEQUENCE [LARGE SCALE GENOMIC DNA]</scope>
    <source>
        <strain evidence="3 4">AMNI-1</strain>
    </source>
</reference>
<accession>A0A7W1XUB4</accession>
<dbReference type="PANTHER" id="PTHR33279:SF2">
    <property type="entry name" value="SULFUR CARRIER PROTEIN TUSA"/>
    <property type="match status" value="1"/>
</dbReference>
<dbReference type="RefSeq" id="WP_181741828.1">
    <property type="nucleotide sequence ID" value="NZ_JACEOL010000048.1"/>
</dbReference>
<dbReference type="InterPro" id="IPR036868">
    <property type="entry name" value="TusA-like_sf"/>
</dbReference>